<gene>
    <name evidence="3" type="ORF">OIU84_007380</name>
</gene>
<organism evidence="3 4">
    <name type="scientific">Salix udensis</name>
    <dbReference type="NCBI Taxonomy" id="889485"/>
    <lineage>
        <taxon>Eukaryota</taxon>
        <taxon>Viridiplantae</taxon>
        <taxon>Streptophyta</taxon>
        <taxon>Embryophyta</taxon>
        <taxon>Tracheophyta</taxon>
        <taxon>Spermatophyta</taxon>
        <taxon>Magnoliopsida</taxon>
        <taxon>eudicotyledons</taxon>
        <taxon>Gunneridae</taxon>
        <taxon>Pentapetalae</taxon>
        <taxon>rosids</taxon>
        <taxon>fabids</taxon>
        <taxon>Malpighiales</taxon>
        <taxon>Salicaceae</taxon>
        <taxon>Saliceae</taxon>
        <taxon>Salix</taxon>
    </lineage>
</organism>
<keyword evidence="1" id="KW-1133">Transmembrane helix</keyword>
<feature type="signal peptide" evidence="2">
    <location>
        <begin position="1"/>
        <end position="26"/>
    </location>
</feature>
<protein>
    <submittedName>
        <fullName evidence="3">Uncharacterized protein</fullName>
    </submittedName>
</protein>
<keyword evidence="1" id="KW-0472">Membrane</keyword>
<dbReference type="Proteomes" id="UP001162972">
    <property type="component" value="Chromosome 15Z"/>
</dbReference>
<reference evidence="3 4" key="1">
    <citation type="journal article" date="2023" name="Int. J. Mol. Sci.">
        <title>De Novo Assembly and Annotation of 11 Diverse Shrub Willow (Salix) Genomes Reveals Novel Gene Organization in Sex-Linked Regions.</title>
        <authorList>
            <person name="Hyden B."/>
            <person name="Feng K."/>
            <person name="Yates T.B."/>
            <person name="Jawdy S."/>
            <person name="Cereghino C."/>
            <person name="Smart L.B."/>
            <person name="Muchero W."/>
        </authorList>
    </citation>
    <scope>NUCLEOTIDE SEQUENCE [LARGE SCALE GENOMIC DNA]</scope>
    <source>
        <tissue evidence="3">Shoot tip</tissue>
    </source>
</reference>
<keyword evidence="1" id="KW-0812">Transmembrane</keyword>
<comment type="caution">
    <text evidence="3">The sequence shown here is derived from an EMBL/GenBank/DDBJ whole genome shotgun (WGS) entry which is preliminary data.</text>
</comment>
<keyword evidence="2" id="KW-0732">Signal</keyword>
<evidence type="ECO:0000256" key="1">
    <source>
        <dbReference type="SAM" id="Phobius"/>
    </source>
</evidence>
<dbReference type="EMBL" id="JAPFFJ010000014">
    <property type="protein sequence ID" value="KAJ6410620.1"/>
    <property type="molecule type" value="Genomic_DNA"/>
</dbReference>
<evidence type="ECO:0000256" key="2">
    <source>
        <dbReference type="SAM" id="SignalP"/>
    </source>
</evidence>
<sequence length="86" mass="9821">MQKKLREGHVLLLSLFCLSSLAFSWSQDNLFNQAKNYEGSSDLVDLQYHMGPVLAAPVSLYIICPSLHRPNRIECHWKHCPVRGVL</sequence>
<evidence type="ECO:0000313" key="3">
    <source>
        <dbReference type="EMBL" id="KAJ6410620.1"/>
    </source>
</evidence>
<keyword evidence="4" id="KW-1185">Reference proteome</keyword>
<name>A0AAD6NZE6_9ROSI</name>
<evidence type="ECO:0000313" key="4">
    <source>
        <dbReference type="Proteomes" id="UP001162972"/>
    </source>
</evidence>
<dbReference type="AlphaFoldDB" id="A0AAD6NZE6"/>
<feature type="chain" id="PRO_5042000563" evidence="2">
    <location>
        <begin position="27"/>
        <end position="86"/>
    </location>
</feature>
<feature type="transmembrane region" description="Helical" evidence="1">
    <location>
        <begin position="50"/>
        <end position="68"/>
    </location>
</feature>
<proteinExistence type="predicted"/>
<accession>A0AAD6NZE6</accession>